<dbReference type="InterPro" id="IPR039701">
    <property type="entry name" value="HS1BP3"/>
</dbReference>
<sequence length="231" mass="26425">MTLKLYLSTPSLFKLVSPALSLTSLPGFQNAHTGIDLSVPEYQEIRGKMMSGYVEYHIIAVTRLTAFKSAKHKAEDVIQFMVSRKYSEIEEFYQKLMARYPHASLPPLPRKVLFVGESDIRERRTAFNEIMKFIAKDPDLATCLELLEFLGTRSTTIVDLKGKNVPDKEEEEEDNEAFDFFKEEQSSDVIPQFNPLKDQDAKNVEEEEEEDLDPLGILKYGCLLPLCYIVS</sequence>
<evidence type="ECO:0000259" key="2">
    <source>
        <dbReference type="PROSITE" id="PS50195"/>
    </source>
</evidence>
<gene>
    <name evidence="3" type="primary">HS1BP3</name>
</gene>
<dbReference type="GO" id="GO:0005739">
    <property type="term" value="C:mitochondrion"/>
    <property type="evidence" value="ECO:0007669"/>
    <property type="project" value="Ensembl"/>
</dbReference>
<dbReference type="InterPro" id="IPR037901">
    <property type="entry name" value="HS1BP3_PX"/>
</dbReference>
<feature type="domain" description="PX" evidence="2">
    <location>
        <begin position="34"/>
        <end position="157"/>
    </location>
</feature>
<organism evidence="3 4">
    <name type="scientific">Sphenodon punctatus</name>
    <name type="common">Tuatara</name>
    <name type="synonym">Hatteria punctata</name>
    <dbReference type="NCBI Taxonomy" id="8508"/>
    <lineage>
        <taxon>Eukaryota</taxon>
        <taxon>Metazoa</taxon>
        <taxon>Chordata</taxon>
        <taxon>Craniata</taxon>
        <taxon>Vertebrata</taxon>
        <taxon>Euteleostomi</taxon>
        <taxon>Lepidosauria</taxon>
        <taxon>Sphenodontia</taxon>
        <taxon>Sphenodontidae</taxon>
        <taxon>Sphenodon</taxon>
    </lineage>
</organism>
<dbReference type="Gene3D" id="3.30.1520.10">
    <property type="entry name" value="Phox-like domain"/>
    <property type="match status" value="1"/>
</dbReference>
<dbReference type="PANTHER" id="PTHR14431:SF1">
    <property type="entry name" value="HCLS1-BINDING PROTEIN 3"/>
    <property type="match status" value="1"/>
</dbReference>
<evidence type="ECO:0000313" key="3">
    <source>
        <dbReference type="Ensembl" id="ENSSPUP00000014499.1"/>
    </source>
</evidence>
<dbReference type="PROSITE" id="PS50195">
    <property type="entry name" value="PX"/>
    <property type="match status" value="1"/>
</dbReference>
<dbReference type="AlphaFoldDB" id="A0A8D0L833"/>
<evidence type="ECO:0000256" key="1">
    <source>
        <dbReference type="SAM" id="MobiDB-lite"/>
    </source>
</evidence>
<dbReference type="Pfam" id="PF00787">
    <property type="entry name" value="PX"/>
    <property type="match status" value="1"/>
</dbReference>
<name>A0A8D0L833_SPHPU</name>
<evidence type="ECO:0000313" key="4">
    <source>
        <dbReference type="Proteomes" id="UP000694392"/>
    </source>
</evidence>
<dbReference type="CDD" id="cd06868">
    <property type="entry name" value="PX_HS1BP3"/>
    <property type="match status" value="1"/>
</dbReference>
<dbReference type="GO" id="GO:0035091">
    <property type="term" value="F:phosphatidylinositol binding"/>
    <property type="evidence" value="ECO:0007669"/>
    <property type="project" value="InterPro"/>
</dbReference>
<dbReference type="PANTHER" id="PTHR14431">
    <property type="entry name" value="HCLS1-BINDING PROTEIN 3"/>
    <property type="match status" value="1"/>
</dbReference>
<dbReference type="SUPFAM" id="SSF64268">
    <property type="entry name" value="PX domain"/>
    <property type="match status" value="1"/>
</dbReference>
<dbReference type="Proteomes" id="UP000694392">
    <property type="component" value="Unplaced"/>
</dbReference>
<dbReference type="GeneTree" id="ENSGT00390000013092"/>
<keyword evidence="4" id="KW-1185">Reference proteome</keyword>
<dbReference type="Ensembl" id="ENSSPUT00000015472.1">
    <property type="protein sequence ID" value="ENSSPUP00000014499.1"/>
    <property type="gene ID" value="ENSSPUG00000011184.1"/>
</dbReference>
<proteinExistence type="predicted"/>
<reference evidence="3" key="2">
    <citation type="submission" date="2025-09" db="UniProtKB">
        <authorList>
            <consortium name="Ensembl"/>
        </authorList>
    </citation>
    <scope>IDENTIFICATION</scope>
</reference>
<dbReference type="InterPro" id="IPR001683">
    <property type="entry name" value="PX_dom"/>
</dbReference>
<protein>
    <submittedName>
        <fullName evidence="3">HCLS1 binding protein 3</fullName>
    </submittedName>
</protein>
<dbReference type="OMA" id="YEEYHVI"/>
<reference evidence="3" key="1">
    <citation type="submission" date="2025-08" db="UniProtKB">
        <authorList>
            <consortium name="Ensembl"/>
        </authorList>
    </citation>
    <scope>IDENTIFICATION</scope>
</reference>
<dbReference type="SMART" id="SM00312">
    <property type="entry name" value="PX"/>
    <property type="match status" value="1"/>
</dbReference>
<dbReference type="GO" id="GO:0042981">
    <property type="term" value="P:regulation of apoptotic process"/>
    <property type="evidence" value="ECO:0007669"/>
    <property type="project" value="Ensembl"/>
</dbReference>
<feature type="region of interest" description="Disordered" evidence="1">
    <location>
        <begin position="183"/>
        <end position="209"/>
    </location>
</feature>
<accession>A0A8D0L833</accession>
<dbReference type="InterPro" id="IPR036871">
    <property type="entry name" value="PX_dom_sf"/>
</dbReference>
<dbReference type="GO" id="GO:0005783">
    <property type="term" value="C:endoplasmic reticulum"/>
    <property type="evidence" value="ECO:0007669"/>
    <property type="project" value="Ensembl"/>
</dbReference>